<reference evidence="2" key="1">
    <citation type="submission" date="2020-06" db="EMBL/GenBank/DDBJ databases">
        <authorList>
            <person name="Li T."/>
            <person name="Hu X."/>
            <person name="Zhang T."/>
            <person name="Song X."/>
            <person name="Zhang H."/>
            <person name="Dai N."/>
            <person name="Sheng W."/>
            <person name="Hou X."/>
            <person name="Wei L."/>
        </authorList>
    </citation>
    <scope>NUCLEOTIDE SEQUENCE</scope>
    <source>
        <strain evidence="2">KEN1</strain>
        <tissue evidence="2">Leaf</tissue>
    </source>
</reference>
<feature type="region of interest" description="Disordered" evidence="1">
    <location>
        <begin position="55"/>
        <end position="91"/>
    </location>
</feature>
<dbReference type="EMBL" id="JACGWN010000013">
    <property type="protein sequence ID" value="KAL0410068.1"/>
    <property type="molecule type" value="Genomic_DNA"/>
</dbReference>
<proteinExistence type="predicted"/>
<organism evidence="2">
    <name type="scientific">Sesamum latifolium</name>
    <dbReference type="NCBI Taxonomy" id="2727402"/>
    <lineage>
        <taxon>Eukaryota</taxon>
        <taxon>Viridiplantae</taxon>
        <taxon>Streptophyta</taxon>
        <taxon>Embryophyta</taxon>
        <taxon>Tracheophyta</taxon>
        <taxon>Spermatophyta</taxon>
        <taxon>Magnoliopsida</taxon>
        <taxon>eudicotyledons</taxon>
        <taxon>Gunneridae</taxon>
        <taxon>Pentapetalae</taxon>
        <taxon>asterids</taxon>
        <taxon>lamiids</taxon>
        <taxon>Lamiales</taxon>
        <taxon>Pedaliaceae</taxon>
        <taxon>Sesamum</taxon>
    </lineage>
</organism>
<protein>
    <submittedName>
        <fullName evidence="2">Uncharacterized protein</fullName>
    </submittedName>
</protein>
<evidence type="ECO:0000256" key="1">
    <source>
        <dbReference type="SAM" id="MobiDB-lite"/>
    </source>
</evidence>
<gene>
    <name evidence="2" type="ORF">Slati_3596500</name>
</gene>
<comment type="caution">
    <text evidence="2">The sequence shown here is derived from an EMBL/GenBank/DDBJ whole genome shotgun (WGS) entry which is preliminary data.</text>
</comment>
<feature type="compositionally biased region" description="Polar residues" evidence="1">
    <location>
        <begin position="55"/>
        <end position="65"/>
    </location>
</feature>
<sequence length="91" mass="9870">MVYTLPGVRLPTVPSVYKLGSNGASSHADIRNAHLSFFLKNKSHSRKIFCGRTYESGSQSSTVTASEKVLVPGTDESTSPTEQLEAPRCVR</sequence>
<reference evidence="2" key="2">
    <citation type="journal article" date="2024" name="Plant">
        <title>Genomic evolution and insights into agronomic trait innovations of Sesamum species.</title>
        <authorList>
            <person name="Miao H."/>
            <person name="Wang L."/>
            <person name="Qu L."/>
            <person name="Liu H."/>
            <person name="Sun Y."/>
            <person name="Le M."/>
            <person name="Wang Q."/>
            <person name="Wei S."/>
            <person name="Zheng Y."/>
            <person name="Lin W."/>
            <person name="Duan Y."/>
            <person name="Cao H."/>
            <person name="Xiong S."/>
            <person name="Wang X."/>
            <person name="Wei L."/>
            <person name="Li C."/>
            <person name="Ma Q."/>
            <person name="Ju M."/>
            <person name="Zhao R."/>
            <person name="Li G."/>
            <person name="Mu C."/>
            <person name="Tian Q."/>
            <person name="Mei H."/>
            <person name="Zhang T."/>
            <person name="Gao T."/>
            <person name="Zhang H."/>
        </authorList>
    </citation>
    <scope>NUCLEOTIDE SEQUENCE</scope>
    <source>
        <strain evidence="2">KEN1</strain>
    </source>
</reference>
<accession>A0AAW2TYZ1</accession>
<dbReference type="AlphaFoldDB" id="A0AAW2TYZ1"/>
<name>A0AAW2TYZ1_9LAMI</name>
<evidence type="ECO:0000313" key="2">
    <source>
        <dbReference type="EMBL" id="KAL0410068.1"/>
    </source>
</evidence>